<dbReference type="AlphaFoldDB" id="A0A1D1UGA0"/>
<evidence type="ECO:0000313" key="1">
    <source>
        <dbReference type="EMBL" id="GAU88794.1"/>
    </source>
</evidence>
<comment type="caution">
    <text evidence="1">The sequence shown here is derived from an EMBL/GenBank/DDBJ whole genome shotgun (WGS) entry which is preliminary data.</text>
</comment>
<protein>
    <submittedName>
        <fullName evidence="1">Uncharacterized protein</fullName>
    </submittedName>
</protein>
<dbReference type="EMBL" id="BDGG01000001">
    <property type="protein sequence ID" value="GAU88794.1"/>
    <property type="molecule type" value="Genomic_DNA"/>
</dbReference>
<keyword evidence="2" id="KW-1185">Reference proteome</keyword>
<evidence type="ECO:0000313" key="2">
    <source>
        <dbReference type="Proteomes" id="UP000186922"/>
    </source>
</evidence>
<accession>A0A1D1UGA0</accession>
<gene>
    <name evidence="1" type="primary">RvY_01428</name>
    <name evidence="1" type="synonym">RvY_01428.2</name>
    <name evidence="1" type="ORF">RvY_01428-2</name>
</gene>
<proteinExistence type="predicted"/>
<name>A0A1D1UGA0_RAMVA</name>
<sequence length="165" mass="18420">MKCTRAMIGSLPRSSILTSGTNRITVRDKTLIGLTRSRQRSSDQLVPASHTCDQIGYTCASLDDRRSTACTSKVTQSWSRKHLRTVLVRHFGTTVSALAVWMALPAQEDTTTTSRNTDPVMVTRRSMIMATYARDTRTNGWETCITIASLSQFVRLAMFKTVRPT</sequence>
<dbReference type="Proteomes" id="UP000186922">
    <property type="component" value="Unassembled WGS sequence"/>
</dbReference>
<reference evidence="1 2" key="1">
    <citation type="journal article" date="2016" name="Nat. Commun.">
        <title>Extremotolerant tardigrade genome and improved radiotolerance of human cultured cells by tardigrade-unique protein.</title>
        <authorList>
            <person name="Hashimoto T."/>
            <person name="Horikawa D.D."/>
            <person name="Saito Y."/>
            <person name="Kuwahara H."/>
            <person name="Kozuka-Hata H."/>
            <person name="Shin-I T."/>
            <person name="Minakuchi Y."/>
            <person name="Ohishi K."/>
            <person name="Motoyama A."/>
            <person name="Aizu T."/>
            <person name="Enomoto A."/>
            <person name="Kondo K."/>
            <person name="Tanaka S."/>
            <person name="Hara Y."/>
            <person name="Koshikawa S."/>
            <person name="Sagara H."/>
            <person name="Miura T."/>
            <person name="Yokobori S."/>
            <person name="Miyagawa K."/>
            <person name="Suzuki Y."/>
            <person name="Kubo T."/>
            <person name="Oyama M."/>
            <person name="Kohara Y."/>
            <person name="Fujiyama A."/>
            <person name="Arakawa K."/>
            <person name="Katayama T."/>
            <person name="Toyoda A."/>
            <person name="Kunieda T."/>
        </authorList>
    </citation>
    <scope>NUCLEOTIDE SEQUENCE [LARGE SCALE GENOMIC DNA]</scope>
    <source>
        <strain evidence="1 2">YOKOZUNA-1</strain>
    </source>
</reference>
<organism evidence="1 2">
    <name type="scientific">Ramazzottius varieornatus</name>
    <name type="common">Water bear</name>
    <name type="synonym">Tardigrade</name>
    <dbReference type="NCBI Taxonomy" id="947166"/>
    <lineage>
        <taxon>Eukaryota</taxon>
        <taxon>Metazoa</taxon>
        <taxon>Ecdysozoa</taxon>
        <taxon>Tardigrada</taxon>
        <taxon>Eutardigrada</taxon>
        <taxon>Parachela</taxon>
        <taxon>Hypsibioidea</taxon>
        <taxon>Ramazzottiidae</taxon>
        <taxon>Ramazzottius</taxon>
    </lineage>
</organism>